<keyword evidence="2" id="KW-1185">Reference proteome</keyword>
<accession>A0ABV6SGW9</accession>
<dbReference type="Proteomes" id="UP001589891">
    <property type="component" value="Unassembled WGS sequence"/>
</dbReference>
<evidence type="ECO:0008006" key="3">
    <source>
        <dbReference type="Google" id="ProtNLM"/>
    </source>
</evidence>
<name>A0ABV6SGW9_AZOPA</name>
<evidence type="ECO:0000313" key="2">
    <source>
        <dbReference type="Proteomes" id="UP001589891"/>
    </source>
</evidence>
<dbReference type="EMBL" id="JBHLSS010000027">
    <property type="protein sequence ID" value="MFC0708782.1"/>
    <property type="molecule type" value="Genomic_DNA"/>
</dbReference>
<sequence>MAHGVNFVWNYLNALGSRAIRERGLFPSAYDMDRYTQGSGKALGLHSQTLQEVSREYATRRKPFKKACLNWRQSSGARRSLGWIPFKSGAAQWKNGQVCHNGHCFKV</sequence>
<comment type="caution">
    <text evidence="1">The sequence shown here is derived from an EMBL/GenBank/DDBJ whole genome shotgun (WGS) entry which is preliminary data.</text>
</comment>
<protein>
    <recommendedName>
        <fullName evidence="3">Transposase</fullName>
    </recommendedName>
</protein>
<reference evidence="1 2" key="1">
    <citation type="submission" date="2024-09" db="EMBL/GenBank/DDBJ databases">
        <authorList>
            <person name="Sun Q."/>
            <person name="Mori K."/>
        </authorList>
    </citation>
    <scope>NUCLEOTIDE SEQUENCE [LARGE SCALE GENOMIC DNA]</scope>
    <source>
        <strain evidence="1 2">NCAIM B.01794</strain>
    </source>
</reference>
<organism evidence="1 2">
    <name type="scientific">Azorhizophilus paspali</name>
    <name type="common">Azotobacter paspali</name>
    <dbReference type="NCBI Taxonomy" id="69963"/>
    <lineage>
        <taxon>Bacteria</taxon>
        <taxon>Pseudomonadati</taxon>
        <taxon>Pseudomonadota</taxon>
        <taxon>Gammaproteobacteria</taxon>
        <taxon>Pseudomonadales</taxon>
        <taxon>Pseudomonadaceae</taxon>
        <taxon>Azorhizophilus</taxon>
    </lineage>
</organism>
<proteinExistence type="predicted"/>
<dbReference type="RefSeq" id="WP_377968946.1">
    <property type="nucleotide sequence ID" value="NZ_CP171449.1"/>
</dbReference>
<evidence type="ECO:0000313" key="1">
    <source>
        <dbReference type="EMBL" id="MFC0708782.1"/>
    </source>
</evidence>
<gene>
    <name evidence="1" type="ORF">ACFFGX_03960</name>
</gene>